<sequence length="22" mass="2471">MIRKAVNIICLASYIMEKETGS</sequence>
<reference evidence="1" key="2">
    <citation type="journal article" date="2015" name="Data Brief">
        <title>Shoot transcriptome of the giant reed, Arundo donax.</title>
        <authorList>
            <person name="Barrero R.A."/>
            <person name="Guerrero F.D."/>
            <person name="Moolhuijzen P."/>
            <person name="Goolsby J.A."/>
            <person name="Tidwell J."/>
            <person name="Bellgard S.E."/>
            <person name="Bellgard M.I."/>
        </authorList>
    </citation>
    <scope>NUCLEOTIDE SEQUENCE</scope>
    <source>
        <tissue evidence="1">Shoot tissue taken approximately 20 cm above the soil surface</tissue>
    </source>
</reference>
<protein>
    <submittedName>
        <fullName evidence="1">Uncharacterized protein</fullName>
    </submittedName>
</protein>
<reference evidence="1" key="1">
    <citation type="submission" date="2014-09" db="EMBL/GenBank/DDBJ databases">
        <authorList>
            <person name="Magalhaes I.L.F."/>
            <person name="Oliveira U."/>
            <person name="Santos F.R."/>
            <person name="Vidigal T.H.D.A."/>
            <person name="Brescovit A.D."/>
            <person name="Santos A.J."/>
        </authorList>
    </citation>
    <scope>NUCLEOTIDE SEQUENCE</scope>
    <source>
        <tissue evidence="1">Shoot tissue taken approximately 20 cm above the soil surface</tissue>
    </source>
</reference>
<dbReference type="EMBL" id="GBRH01211820">
    <property type="protein sequence ID" value="JAD86075.1"/>
    <property type="molecule type" value="Transcribed_RNA"/>
</dbReference>
<evidence type="ECO:0000313" key="1">
    <source>
        <dbReference type="EMBL" id="JAD86075.1"/>
    </source>
</evidence>
<accession>A0A0A9DKA0</accession>
<organism evidence="1">
    <name type="scientific">Arundo donax</name>
    <name type="common">Giant reed</name>
    <name type="synonym">Donax arundinaceus</name>
    <dbReference type="NCBI Taxonomy" id="35708"/>
    <lineage>
        <taxon>Eukaryota</taxon>
        <taxon>Viridiplantae</taxon>
        <taxon>Streptophyta</taxon>
        <taxon>Embryophyta</taxon>
        <taxon>Tracheophyta</taxon>
        <taxon>Spermatophyta</taxon>
        <taxon>Magnoliopsida</taxon>
        <taxon>Liliopsida</taxon>
        <taxon>Poales</taxon>
        <taxon>Poaceae</taxon>
        <taxon>PACMAD clade</taxon>
        <taxon>Arundinoideae</taxon>
        <taxon>Arundineae</taxon>
        <taxon>Arundo</taxon>
    </lineage>
</organism>
<dbReference type="AlphaFoldDB" id="A0A0A9DKA0"/>
<proteinExistence type="predicted"/>
<name>A0A0A9DKA0_ARUDO</name>